<feature type="region of interest" description="Disordered" evidence="1">
    <location>
        <begin position="1"/>
        <end position="140"/>
    </location>
</feature>
<feature type="compositionally biased region" description="Polar residues" evidence="1">
    <location>
        <begin position="23"/>
        <end position="47"/>
    </location>
</feature>
<evidence type="ECO:0000313" key="3">
    <source>
        <dbReference type="Proteomes" id="UP000824469"/>
    </source>
</evidence>
<accession>A0AA38FEQ6</accession>
<organism evidence="2 3">
    <name type="scientific">Taxus chinensis</name>
    <name type="common">Chinese yew</name>
    <name type="synonym">Taxus wallichiana var. chinensis</name>
    <dbReference type="NCBI Taxonomy" id="29808"/>
    <lineage>
        <taxon>Eukaryota</taxon>
        <taxon>Viridiplantae</taxon>
        <taxon>Streptophyta</taxon>
        <taxon>Embryophyta</taxon>
        <taxon>Tracheophyta</taxon>
        <taxon>Spermatophyta</taxon>
        <taxon>Pinopsida</taxon>
        <taxon>Pinidae</taxon>
        <taxon>Conifers II</taxon>
        <taxon>Cupressales</taxon>
        <taxon>Taxaceae</taxon>
        <taxon>Taxus</taxon>
    </lineage>
</organism>
<evidence type="ECO:0000313" key="2">
    <source>
        <dbReference type="EMBL" id="KAH9299903.1"/>
    </source>
</evidence>
<feature type="compositionally biased region" description="Basic and acidic residues" evidence="1">
    <location>
        <begin position="11"/>
        <end position="22"/>
    </location>
</feature>
<name>A0AA38FEQ6_TAXCH</name>
<gene>
    <name evidence="2" type="ORF">KI387_044126</name>
</gene>
<feature type="compositionally biased region" description="Basic and acidic residues" evidence="1">
    <location>
        <begin position="109"/>
        <end position="126"/>
    </location>
</feature>
<dbReference type="Proteomes" id="UP000824469">
    <property type="component" value="Unassembled WGS sequence"/>
</dbReference>
<dbReference type="EMBL" id="JAHRHJ020000010">
    <property type="protein sequence ID" value="KAH9299903.1"/>
    <property type="molecule type" value="Genomic_DNA"/>
</dbReference>
<evidence type="ECO:0000256" key="1">
    <source>
        <dbReference type="SAM" id="MobiDB-lite"/>
    </source>
</evidence>
<keyword evidence="3" id="KW-1185">Reference proteome</keyword>
<proteinExistence type="predicted"/>
<dbReference type="AlphaFoldDB" id="A0AA38FEQ6"/>
<protein>
    <submittedName>
        <fullName evidence="2">Uncharacterized protein</fullName>
    </submittedName>
</protein>
<sequence length="140" mass="15688">MRWARNAGSTERNRLTAERDSSRQVGQKGTNRPNQAKSTQIVRNTMGQVGREYANRPNRAKKVEAVQSKVGHLGQMDANRPVRAKSAQGALSIWDIRDEKTRRARKSRQGREPTRSCHVSQGEKSKVKGQVLKGQPEPMG</sequence>
<reference evidence="2 3" key="1">
    <citation type="journal article" date="2021" name="Nat. Plants">
        <title>The Taxus genome provides insights into paclitaxel biosynthesis.</title>
        <authorList>
            <person name="Xiong X."/>
            <person name="Gou J."/>
            <person name="Liao Q."/>
            <person name="Li Y."/>
            <person name="Zhou Q."/>
            <person name="Bi G."/>
            <person name="Li C."/>
            <person name="Du R."/>
            <person name="Wang X."/>
            <person name="Sun T."/>
            <person name="Guo L."/>
            <person name="Liang H."/>
            <person name="Lu P."/>
            <person name="Wu Y."/>
            <person name="Zhang Z."/>
            <person name="Ro D.K."/>
            <person name="Shang Y."/>
            <person name="Huang S."/>
            <person name="Yan J."/>
        </authorList>
    </citation>
    <scope>NUCLEOTIDE SEQUENCE [LARGE SCALE GENOMIC DNA]</scope>
    <source>
        <strain evidence="2">Ta-2019</strain>
    </source>
</reference>
<comment type="caution">
    <text evidence="2">The sequence shown here is derived from an EMBL/GenBank/DDBJ whole genome shotgun (WGS) entry which is preliminary data.</text>
</comment>